<feature type="transmembrane region" description="Helical" evidence="7">
    <location>
        <begin position="31"/>
        <end position="55"/>
    </location>
</feature>
<evidence type="ECO:0000256" key="7">
    <source>
        <dbReference type="SAM" id="Phobius"/>
    </source>
</evidence>
<accession>A0ABV6ZQV0</accession>
<evidence type="ECO:0000256" key="5">
    <source>
        <dbReference type="ARBA" id="ARBA00023136"/>
    </source>
</evidence>
<comment type="caution">
    <text evidence="9">The sequence shown here is derived from an EMBL/GenBank/DDBJ whole genome shotgun (WGS) entry which is preliminary data.</text>
</comment>
<proteinExistence type="inferred from homology"/>
<dbReference type="RefSeq" id="WP_394315187.1">
    <property type="nucleotide sequence ID" value="NZ_JBHGPK010000035.1"/>
</dbReference>
<dbReference type="InterPro" id="IPR032710">
    <property type="entry name" value="NTF2-like_dom_sf"/>
</dbReference>
<evidence type="ECO:0000256" key="3">
    <source>
        <dbReference type="ARBA" id="ARBA00022692"/>
    </source>
</evidence>
<dbReference type="PIRSF" id="PIRSF003299">
    <property type="entry name" value="VirB8_PtlE"/>
    <property type="match status" value="1"/>
</dbReference>
<evidence type="ECO:0000256" key="2">
    <source>
        <dbReference type="ARBA" id="ARBA00014420"/>
    </source>
</evidence>
<dbReference type="InterPro" id="IPR007430">
    <property type="entry name" value="VirB8"/>
</dbReference>
<comment type="subcellular location">
    <subcellularLocation>
        <location evidence="6">Endomembrane system</location>
        <topology evidence="6">Single-pass membrane protein</topology>
    </subcellularLocation>
</comment>
<comment type="similarity">
    <text evidence="1">Belongs to the virB8 family.</text>
</comment>
<evidence type="ECO:0000256" key="6">
    <source>
        <dbReference type="ARBA" id="ARBA00037847"/>
    </source>
</evidence>
<feature type="domain" description="Bacterial virulence protein VirB8" evidence="8">
    <location>
        <begin position="15"/>
        <end position="223"/>
    </location>
</feature>
<evidence type="ECO:0000313" key="9">
    <source>
        <dbReference type="EMBL" id="MFC2254511.1"/>
    </source>
</evidence>
<protein>
    <recommendedName>
        <fullName evidence="2">Type IV secretion system protein virB8</fullName>
    </recommendedName>
</protein>
<dbReference type="InterPro" id="IPR026264">
    <property type="entry name" value="VirB8/PtlE"/>
</dbReference>
<dbReference type="EMBL" id="JBHGPK010000035">
    <property type="protein sequence ID" value="MFC2254511.1"/>
    <property type="molecule type" value="Genomic_DNA"/>
</dbReference>
<evidence type="ECO:0000256" key="4">
    <source>
        <dbReference type="ARBA" id="ARBA00022989"/>
    </source>
</evidence>
<evidence type="ECO:0000313" key="10">
    <source>
        <dbReference type="Proteomes" id="UP001595190"/>
    </source>
</evidence>
<evidence type="ECO:0000259" key="8">
    <source>
        <dbReference type="Pfam" id="PF04335"/>
    </source>
</evidence>
<name>A0ABV6ZQV0_9HYPH</name>
<dbReference type="SUPFAM" id="SSF54427">
    <property type="entry name" value="NTF2-like"/>
    <property type="match status" value="1"/>
</dbReference>
<organism evidence="9 10">
    <name type="scientific">Labrys neptuniae</name>
    <dbReference type="NCBI Taxonomy" id="376174"/>
    <lineage>
        <taxon>Bacteria</taxon>
        <taxon>Pseudomonadati</taxon>
        <taxon>Pseudomonadota</taxon>
        <taxon>Alphaproteobacteria</taxon>
        <taxon>Hyphomicrobiales</taxon>
        <taxon>Xanthobacteraceae</taxon>
        <taxon>Labrys</taxon>
    </lineage>
</organism>
<dbReference type="Gene3D" id="3.10.450.230">
    <property type="entry name" value="VirB8 protein"/>
    <property type="match status" value="1"/>
</dbReference>
<sequence>MVDQTKLDKRYFQEAATWEADIVASAKRSRAVAWTIAATGLVLAMLAMACLALLLPLKSFEPYVVEVDKTTGFLEIKRPLSEGTLTQMEAITNMYVVRYIKARESYDPSQVKDNYELAQLLSVGTAASDLANLYAQSNPDNPVNLYGSETKVTVEIKSIQLPNERTAMVRFSTQRSGKLGGAKSAQNWVALMHFRYSKAPQTNSWRFDNPLGFQVIDYQRDPENPASAGRAGG</sequence>
<keyword evidence="4 7" id="KW-1133">Transmembrane helix</keyword>
<evidence type="ECO:0000256" key="1">
    <source>
        <dbReference type="ARBA" id="ARBA00011070"/>
    </source>
</evidence>
<keyword evidence="3 7" id="KW-0812">Transmembrane</keyword>
<gene>
    <name evidence="9" type="ORF">ACETRX_33170</name>
</gene>
<reference evidence="9 10" key="1">
    <citation type="submission" date="2024-09" db="EMBL/GenBank/DDBJ databases">
        <title>Description of Labrys sedimenti sp. nov., isolated from a diclofenac-degrading enrichment culture, and genome-based reclassification of Labrys portucalensis as a later heterotypic synonym of Labrys neptuniae.</title>
        <authorList>
            <person name="Tancsics A."/>
            <person name="Csepanyi A."/>
        </authorList>
    </citation>
    <scope>NUCLEOTIDE SEQUENCE [LARGE SCALE GENOMIC DNA]</scope>
    <source>
        <strain evidence="9 10">LMG 23412</strain>
    </source>
</reference>
<keyword evidence="5 7" id="KW-0472">Membrane</keyword>
<dbReference type="CDD" id="cd16424">
    <property type="entry name" value="VirB8"/>
    <property type="match status" value="1"/>
</dbReference>
<dbReference type="Proteomes" id="UP001595190">
    <property type="component" value="Unassembled WGS sequence"/>
</dbReference>
<dbReference type="Pfam" id="PF04335">
    <property type="entry name" value="VirB8"/>
    <property type="match status" value="1"/>
</dbReference>